<feature type="domain" description="Protein kinase" evidence="6">
    <location>
        <begin position="1"/>
        <end position="186"/>
    </location>
</feature>
<comment type="similarity">
    <text evidence="5">Belongs to the protein kinase superfamily. Ser/Thr protein kinase family. GCN2 subfamily.</text>
</comment>
<keyword evidence="8" id="KW-1185">Reference proteome</keyword>
<dbReference type="Proteomes" id="UP000314986">
    <property type="component" value="Unassembled WGS sequence"/>
</dbReference>
<dbReference type="InterPro" id="IPR011009">
    <property type="entry name" value="Kinase-like_dom_sf"/>
</dbReference>
<protein>
    <recommendedName>
        <fullName evidence="6">Protein kinase domain-containing protein</fullName>
    </recommendedName>
</protein>
<dbReference type="Pfam" id="PF00069">
    <property type="entry name" value="Pkinase"/>
    <property type="match status" value="1"/>
</dbReference>
<sequence length="186" mass="20615">MWTLSESVSLWGGGQMEYCERSTLRDTIDQDLSHDTSRLWRLFREILDGLAYIHEQGMIHRDLKPVNIFLDSNDHVKIGDFGLATDHPANMATDTREAQGSGSLNVIKPDPSGNLTGMVGTALYVSPEVEGNTRASYNQKVDLFSLGIIFFEMSYHPMTTGSERVSVLSQLRAVSNPRSAPTPTLP</sequence>
<organism evidence="7 8">
    <name type="scientific">Callorhinchus milii</name>
    <name type="common">Ghost shark</name>
    <dbReference type="NCBI Taxonomy" id="7868"/>
    <lineage>
        <taxon>Eukaryota</taxon>
        <taxon>Metazoa</taxon>
        <taxon>Chordata</taxon>
        <taxon>Craniata</taxon>
        <taxon>Vertebrata</taxon>
        <taxon>Chondrichthyes</taxon>
        <taxon>Holocephali</taxon>
        <taxon>Chimaeriformes</taxon>
        <taxon>Callorhinchidae</taxon>
        <taxon>Callorhinchus</taxon>
    </lineage>
</organism>
<evidence type="ECO:0000256" key="3">
    <source>
        <dbReference type="ARBA" id="ARBA00022777"/>
    </source>
</evidence>
<dbReference type="InterPro" id="IPR000719">
    <property type="entry name" value="Prot_kinase_dom"/>
</dbReference>
<evidence type="ECO:0000256" key="2">
    <source>
        <dbReference type="ARBA" id="ARBA00022741"/>
    </source>
</evidence>
<dbReference type="GO" id="GO:0004694">
    <property type="term" value="F:eukaryotic translation initiation factor 2alpha kinase activity"/>
    <property type="evidence" value="ECO:0007669"/>
    <property type="project" value="TreeGrafter"/>
</dbReference>
<evidence type="ECO:0000256" key="4">
    <source>
        <dbReference type="ARBA" id="ARBA00022840"/>
    </source>
</evidence>
<keyword evidence="1" id="KW-0808">Transferase</keyword>
<dbReference type="SUPFAM" id="SSF56112">
    <property type="entry name" value="Protein kinase-like (PK-like)"/>
    <property type="match status" value="1"/>
</dbReference>
<dbReference type="GO" id="GO:1990625">
    <property type="term" value="P:negative regulation of cytoplasmic translational initiation in response to stress"/>
    <property type="evidence" value="ECO:0007669"/>
    <property type="project" value="TreeGrafter"/>
</dbReference>
<dbReference type="SMART" id="SM00220">
    <property type="entry name" value="S_TKc"/>
    <property type="match status" value="1"/>
</dbReference>
<reference evidence="7" key="5">
    <citation type="submission" date="2025-09" db="UniProtKB">
        <authorList>
            <consortium name="Ensembl"/>
        </authorList>
    </citation>
    <scope>IDENTIFICATION</scope>
</reference>
<name>A0A4W3GZQ8_CALMI</name>
<dbReference type="InterPro" id="IPR050339">
    <property type="entry name" value="CC_SR_Kinase"/>
</dbReference>
<dbReference type="PROSITE" id="PS00108">
    <property type="entry name" value="PROTEIN_KINASE_ST"/>
    <property type="match status" value="1"/>
</dbReference>
<dbReference type="InterPro" id="IPR008271">
    <property type="entry name" value="Ser/Thr_kinase_AS"/>
</dbReference>
<evidence type="ECO:0000313" key="8">
    <source>
        <dbReference type="Proteomes" id="UP000314986"/>
    </source>
</evidence>
<dbReference type="PANTHER" id="PTHR11042">
    <property type="entry name" value="EUKARYOTIC TRANSLATION INITIATION FACTOR 2-ALPHA KINASE EIF2-ALPHA KINASE -RELATED"/>
    <property type="match status" value="1"/>
</dbReference>
<dbReference type="Ensembl" id="ENSCMIT00000008795.1">
    <property type="protein sequence ID" value="ENSCMIP00000008555.1"/>
    <property type="gene ID" value="ENSCMIG00000004588.1"/>
</dbReference>
<dbReference type="AlphaFoldDB" id="A0A4W3GZQ8"/>
<accession>A0A4W3GZQ8</accession>
<dbReference type="GO" id="GO:0005634">
    <property type="term" value="C:nucleus"/>
    <property type="evidence" value="ECO:0007669"/>
    <property type="project" value="TreeGrafter"/>
</dbReference>
<evidence type="ECO:0000313" key="7">
    <source>
        <dbReference type="Ensembl" id="ENSCMIP00000008555.1"/>
    </source>
</evidence>
<reference evidence="8" key="2">
    <citation type="journal article" date="2007" name="PLoS Biol.">
        <title>Survey sequencing and comparative analysis of the elephant shark (Callorhinchus milii) genome.</title>
        <authorList>
            <person name="Venkatesh B."/>
            <person name="Kirkness E.F."/>
            <person name="Loh Y.H."/>
            <person name="Halpern A.L."/>
            <person name="Lee A.P."/>
            <person name="Johnson J."/>
            <person name="Dandona N."/>
            <person name="Viswanathan L.D."/>
            <person name="Tay A."/>
            <person name="Venter J.C."/>
            <person name="Strausberg R.L."/>
            <person name="Brenner S."/>
        </authorList>
    </citation>
    <scope>NUCLEOTIDE SEQUENCE [LARGE SCALE GENOMIC DNA]</scope>
</reference>
<evidence type="ECO:0000259" key="6">
    <source>
        <dbReference type="PROSITE" id="PS50011"/>
    </source>
</evidence>
<keyword evidence="2" id="KW-0547">Nucleotide-binding</keyword>
<evidence type="ECO:0000256" key="1">
    <source>
        <dbReference type="ARBA" id="ARBA00022679"/>
    </source>
</evidence>
<dbReference type="GeneTree" id="ENSGT00940000156798"/>
<dbReference type="GO" id="GO:0005829">
    <property type="term" value="C:cytosol"/>
    <property type="evidence" value="ECO:0007669"/>
    <property type="project" value="TreeGrafter"/>
</dbReference>
<dbReference type="OMA" id="IWRFIRE"/>
<reference evidence="7" key="4">
    <citation type="submission" date="2025-08" db="UniProtKB">
        <authorList>
            <consortium name="Ensembl"/>
        </authorList>
    </citation>
    <scope>IDENTIFICATION</scope>
</reference>
<dbReference type="GO" id="GO:0005524">
    <property type="term" value="F:ATP binding"/>
    <property type="evidence" value="ECO:0007669"/>
    <property type="project" value="UniProtKB-KW"/>
</dbReference>
<dbReference type="PROSITE" id="PS50011">
    <property type="entry name" value="PROTEIN_KINASE_DOM"/>
    <property type="match status" value="1"/>
</dbReference>
<keyword evidence="4" id="KW-0067">ATP-binding</keyword>
<proteinExistence type="inferred from homology"/>
<evidence type="ECO:0000256" key="5">
    <source>
        <dbReference type="ARBA" id="ARBA00037982"/>
    </source>
</evidence>
<keyword evidence="3" id="KW-0418">Kinase</keyword>
<reference evidence="8" key="1">
    <citation type="journal article" date="2006" name="Science">
        <title>Ancient noncoding elements conserved in the human genome.</title>
        <authorList>
            <person name="Venkatesh B."/>
            <person name="Kirkness E.F."/>
            <person name="Loh Y.H."/>
            <person name="Halpern A.L."/>
            <person name="Lee A.P."/>
            <person name="Johnson J."/>
            <person name="Dandona N."/>
            <person name="Viswanathan L.D."/>
            <person name="Tay A."/>
            <person name="Venter J.C."/>
            <person name="Strausberg R.L."/>
            <person name="Brenner S."/>
        </authorList>
    </citation>
    <scope>NUCLEOTIDE SEQUENCE [LARGE SCALE GENOMIC DNA]</scope>
</reference>
<reference evidence="8" key="3">
    <citation type="journal article" date="2014" name="Nature">
        <title>Elephant shark genome provides unique insights into gnathostome evolution.</title>
        <authorList>
            <consortium name="International Elephant Shark Genome Sequencing Consortium"/>
            <person name="Venkatesh B."/>
            <person name="Lee A.P."/>
            <person name="Ravi V."/>
            <person name="Maurya A.K."/>
            <person name="Lian M.M."/>
            <person name="Swann J.B."/>
            <person name="Ohta Y."/>
            <person name="Flajnik M.F."/>
            <person name="Sutoh Y."/>
            <person name="Kasahara M."/>
            <person name="Hoon S."/>
            <person name="Gangu V."/>
            <person name="Roy S.W."/>
            <person name="Irimia M."/>
            <person name="Korzh V."/>
            <person name="Kondrychyn I."/>
            <person name="Lim Z.W."/>
            <person name="Tay B.H."/>
            <person name="Tohari S."/>
            <person name="Kong K.W."/>
            <person name="Ho S."/>
            <person name="Lorente-Galdos B."/>
            <person name="Quilez J."/>
            <person name="Marques-Bonet T."/>
            <person name="Raney B.J."/>
            <person name="Ingham P.W."/>
            <person name="Tay A."/>
            <person name="Hillier L.W."/>
            <person name="Minx P."/>
            <person name="Boehm T."/>
            <person name="Wilson R.K."/>
            <person name="Brenner S."/>
            <person name="Warren W.C."/>
        </authorList>
    </citation>
    <scope>NUCLEOTIDE SEQUENCE [LARGE SCALE GENOMIC DNA]</scope>
</reference>
<dbReference type="PANTHER" id="PTHR11042:SF136">
    <property type="entry name" value="EIF-2-ALPHA KINASE GCN2"/>
    <property type="match status" value="1"/>
</dbReference>
<dbReference type="Gene3D" id="1.10.510.10">
    <property type="entry name" value="Transferase(Phosphotransferase) domain 1"/>
    <property type="match status" value="1"/>
</dbReference>